<dbReference type="PRINTS" id="PR00160">
    <property type="entry name" value="GLUTAREDOXIN"/>
</dbReference>
<dbReference type="EMBL" id="JAUHTC010000098">
    <property type="protein sequence ID" value="MDN4522154.1"/>
    <property type="molecule type" value="Genomic_DNA"/>
</dbReference>
<dbReference type="Gene3D" id="3.40.30.10">
    <property type="entry name" value="Glutaredoxin"/>
    <property type="match status" value="1"/>
</dbReference>
<feature type="domain" description="Glutaredoxin" evidence="1">
    <location>
        <begin position="18"/>
        <end position="76"/>
    </location>
</feature>
<dbReference type="SUPFAM" id="SSF52833">
    <property type="entry name" value="Thioredoxin-like"/>
    <property type="match status" value="1"/>
</dbReference>
<protein>
    <submittedName>
        <fullName evidence="2">Glutaredoxin domain-containing protein</fullName>
    </submittedName>
</protein>
<dbReference type="InterPro" id="IPR051548">
    <property type="entry name" value="Grx-like_ET"/>
</dbReference>
<accession>A0ABT8HN17</accession>
<evidence type="ECO:0000259" key="1">
    <source>
        <dbReference type="Pfam" id="PF00462"/>
    </source>
</evidence>
<name>A0ABT8HN17_MYCAO</name>
<dbReference type="InterPro" id="IPR036249">
    <property type="entry name" value="Thioredoxin-like_sf"/>
</dbReference>
<dbReference type="Proteomes" id="UP001172687">
    <property type="component" value="Unassembled WGS sequence"/>
</dbReference>
<sequence>MADSQDSTSPQSSDRQAIEVYWRPGCPFCRRLMRALRGSGLTLREVNIWEDAEAAARVRSVADGNETVPTVFIGDRALVNPSSRQVFAAIGHQPPPRLWDRLRGR</sequence>
<organism evidence="2 3">
    <name type="scientific">Mycolicibacterium austroafricanum</name>
    <name type="common">Mycobacterium austroafricanum</name>
    <dbReference type="NCBI Taxonomy" id="39687"/>
    <lineage>
        <taxon>Bacteria</taxon>
        <taxon>Bacillati</taxon>
        <taxon>Actinomycetota</taxon>
        <taxon>Actinomycetes</taxon>
        <taxon>Mycobacteriales</taxon>
        <taxon>Mycobacteriaceae</taxon>
        <taxon>Mycolicibacterium</taxon>
    </lineage>
</organism>
<dbReference type="InterPro" id="IPR014025">
    <property type="entry name" value="Glutaredoxin_subgr"/>
</dbReference>
<keyword evidence="3" id="KW-1185">Reference proteome</keyword>
<gene>
    <name evidence="2" type="ORF">QYF68_30680</name>
</gene>
<reference evidence="2" key="1">
    <citation type="submission" date="2023-07" db="EMBL/GenBank/DDBJ databases">
        <title>Degradation of tert-butanol by M. austroafricanum TBA100.</title>
        <authorList>
            <person name="Helbich S."/>
            <person name="Vainshtein Y."/>
        </authorList>
    </citation>
    <scope>NUCLEOTIDE SEQUENCE</scope>
    <source>
        <strain evidence="2">TBA100</strain>
    </source>
</reference>
<evidence type="ECO:0000313" key="3">
    <source>
        <dbReference type="Proteomes" id="UP001172687"/>
    </source>
</evidence>
<dbReference type="InterPro" id="IPR002109">
    <property type="entry name" value="Glutaredoxin"/>
</dbReference>
<dbReference type="RefSeq" id="WP_051558426.1">
    <property type="nucleotide sequence ID" value="NZ_CP070380.1"/>
</dbReference>
<dbReference type="Pfam" id="PF00462">
    <property type="entry name" value="Glutaredoxin"/>
    <property type="match status" value="1"/>
</dbReference>
<dbReference type="PANTHER" id="PTHR34386">
    <property type="entry name" value="GLUTAREDOXIN"/>
    <property type="match status" value="1"/>
</dbReference>
<comment type="caution">
    <text evidence="2">The sequence shown here is derived from an EMBL/GenBank/DDBJ whole genome shotgun (WGS) entry which is preliminary data.</text>
</comment>
<dbReference type="PANTHER" id="PTHR34386:SF1">
    <property type="entry name" value="GLUTAREDOXIN-LIKE PROTEIN NRDH"/>
    <property type="match status" value="1"/>
</dbReference>
<evidence type="ECO:0000313" key="2">
    <source>
        <dbReference type="EMBL" id="MDN4522154.1"/>
    </source>
</evidence>
<proteinExistence type="predicted"/>
<dbReference type="PROSITE" id="PS51354">
    <property type="entry name" value="GLUTAREDOXIN_2"/>
    <property type="match status" value="1"/>
</dbReference>
<dbReference type="CDD" id="cd02976">
    <property type="entry name" value="NrdH"/>
    <property type="match status" value="1"/>
</dbReference>